<evidence type="ECO:0000256" key="6">
    <source>
        <dbReference type="ARBA" id="ARBA00023180"/>
    </source>
</evidence>
<dbReference type="CDD" id="cd21176">
    <property type="entry name" value="LPMO_auxiliary-like"/>
    <property type="match status" value="1"/>
</dbReference>
<evidence type="ECO:0000256" key="4">
    <source>
        <dbReference type="ARBA" id="ARBA00022729"/>
    </source>
</evidence>
<dbReference type="Proteomes" id="UP001355207">
    <property type="component" value="Chromosome 3"/>
</dbReference>
<evidence type="ECO:0000256" key="5">
    <source>
        <dbReference type="ARBA" id="ARBA00023136"/>
    </source>
</evidence>
<comment type="subcellular location">
    <subcellularLocation>
        <location evidence="1">Cell membrane</location>
        <topology evidence="1">Lipid-anchor</topology>
        <topology evidence="1">GPI-anchor</topology>
    </subcellularLocation>
</comment>
<keyword evidence="7" id="KW-0449">Lipoprotein</keyword>
<sequence>MFSLAVLSLSALALAQAAAVEPRAASITEFQASPVEFTYPAPRSGFLVNNASTYPCGGLPVGDRTSYPLTGGKVSLDVDTLASNVNLLYANSSDPKTFHEFSTFANTLLDVSDGGWCGAGPDFQELGLSAGNDVTLLVIYQLYGNKTYFYHCADINLVAVNSYTAPENFACSNSSNVLQTASGEDSMVLKGSNFSAAQEGVDGQTVSFDLAAATAAPSASGSGSAAAAAVTSSAAPSASASGSSTSSAGISIKVGSMGLGVAIIGGLALLL</sequence>
<dbReference type="Pfam" id="PF20238">
    <property type="entry name" value="BIM1-like_dom"/>
    <property type="match status" value="1"/>
</dbReference>
<name>A0AAX4JRR7_9TREE</name>
<keyword evidence="11" id="KW-1185">Reference proteome</keyword>
<keyword evidence="6" id="KW-0325">Glycoprotein</keyword>
<evidence type="ECO:0000313" key="10">
    <source>
        <dbReference type="EMBL" id="WWC87444.1"/>
    </source>
</evidence>
<dbReference type="PANTHER" id="PTHR34992">
    <property type="entry name" value="HYPHAL ANASTAMOSIS-7 PROTEIN"/>
    <property type="match status" value="1"/>
</dbReference>
<evidence type="ECO:0000259" key="9">
    <source>
        <dbReference type="Pfam" id="PF20238"/>
    </source>
</evidence>
<keyword evidence="4 8" id="KW-0732">Signal</keyword>
<dbReference type="GeneID" id="91093005"/>
<evidence type="ECO:0000256" key="7">
    <source>
        <dbReference type="ARBA" id="ARBA00023288"/>
    </source>
</evidence>
<accession>A0AAX4JRR7</accession>
<evidence type="ECO:0000313" key="11">
    <source>
        <dbReference type="Proteomes" id="UP001355207"/>
    </source>
</evidence>
<dbReference type="RefSeq" id="XP_066074207.1">
    <property type="nucleotide sequence ID" value="XM_066218110.1"/>
</dbReference>
<dbReference type="AlphaFoldDB" id="A0AAX4JRR7"/>
<protein>
    <recommendedName>
        <fullName evidence="9">Copper acquisition factor BIM1-like domain-containing protein</fullName>
    </recommendedName>
</protein>
<proteinExistence type="predicted"/>
<evidence type="ECO:0000256" key="3">
    <source>
        <dbReference type="ARBA" id="ARBA00022622"/>
    </source>
</evidence>
<dbReference type="PANTHER" id="PTHR34992:SF5">
    <property type="entry name" value="ANCHORED PROTEIN, PUTATIVE (AFU_ORTHOLOGUE AFUA_6G02800)-RELATED"/>
    <property type="match status" value="1"/>
</dbReference>
<dbReference type="EMBL" id="CP144100">
    <property type="protein sequence ID" value="WWC87444.1"/>
    <property type="molecule type" value="Genomic_DNA"/>
</dbReference>
<dbReference type="InterPro" id="IPR046936">
    <property type="entry name" value="BIM1-like"/>
</dbReference>
<evidence type="ECO:0000256" key="8">
    <source>
        <dbReference type="SAM" id="SignalP"/>
    </source>
</evidence>
<keyword evidence="5" id="KW-0472">Membrane</keyword>
<reference evidence="10 11" key="1">
    <citation type="submission" date="2024-01" db="EMBL/GenBank/DDBJ databases">
        <title>Comparative genomics of Cryptococcus and Kwoniella reveals pathogenesis evolution and contrasting modes of karyotype evolution via chromosome fusion or intercentromeric recombination.</title>
        <authorList>
            <person name="Coelho M.A."/>
            <person name="David-Palma M."/>
            <person name="Shea T."/>
            <person name="Bowers K."/>
            <person name="McGinley-Smith S."/>
            <person name="Mohammad A.W."/>
            <person name="Gnirke A."/>
            <person name="Yurkov A.M."/>
            <person name="Nowrousian M."/>
            <person name="Sun S."/>
            <person name="Cuomo C.A."/>
            <person name="Heitman J."/>
        </authorList>
    </citation>
    <scope>NUCLEOTIDE SEQUENCE [LARGE SCALE GENOMIC DNA]</scope>
    <source>
        <strain evidence="10 11">CBS 6074</strain>
    </source>
</reference>
<dbReference type="GO" id="GO:0005886">
    <property type="term" value="C:plasma membrane"/>
    <property type="evidence" value="ECO:0007669"/>
    <property type="project" value="UniProtKB-SubCell"/>
</dbReference>
<keyword evidence="3" id="KW-0336">GPI-anchor</keyword>
<keyword evidence="2" id="KW-1003">Cell membrane</keyword>
<organism evidence="10 11">
    <name type="scientific">Kwoniella dendrophila CBS 6074</name>
    <dbReference type="NCBI Taxonomy" id="1295534"/>
    <lineage>
        <taxon>Eukaryota</taxon>
        <taxon>Fungi</taxon>
        <taxon>Dikarya</taxon>
        <taxon>Basidiomycota</taxon>
        <taxon>Agaricomycotina</taxon>
        <taxon>Tremellomycetes</taxon>
        <taxon>Tremellales</taxon>
        <taxon>Cryptococcaceae</taxon>
        <taxon>Kwoniella</taxon>
    </lineage>
</organism>
<feature type="domain" description="Copper acquisition factor BIM1-like" evidence="9">
    <location>
        <begin position="33"/>
        <end position="175"/>
    </location>
</feature>
<feature type="chain" id="PRO_5043960191" description="Copper acquisition factor BIM1-like domain-containing protein" evidence="8">
    <location>
        <begin position="18"/>
        <end position="271"/>
    </location>
</feature>
<gene>
    <name evidence="10" type="ORF">L201_002333</name>
</gene>
<dbReference type="InterPro" id="IPR046530">
    <property type="entry name" value="BIM1-like_dom"/>
</dbReference>
<evidence type="ECO:0000256" key="2">
    <source>
        <dbReference type="ARBA" id="ARBA00022475"/>
    </source>
</evidence>
<evidence type="ECO:0000256" key="1">
    <source>
        <dbReference type="ARBA" id="ARBA00004609"/>
    </source>
</evidence>
<dbReference type="GO" id="GO:0098552">
    <property type="term" value="C:side of membrane"/>
    <property type="evidence" value="ECO:0007669"/>
    <property type="project" value="UniProtKB-KW"/>
</dbReference>
<feature type="signal peptide" evidence="8">
    <location>
        <begin position="1"/>
        <end position="17"/>
    </location>
</feature>